<reference evidence="1" key="1">
    <citation type="submission" date="2014-11" db="EMBL/GenBank/DDBJ databases">
        <authorList>
            <person name="Amaro Gonzalez C."/>
        </authorList>
    </citation>
    <scope>NUCLEOTIDE SEQUENCE</scope>
</reference>
<evidence type="ECO:0000313" key="1">
    <source>
        <dbReference type="EMBL" id="JAH19282.1"/>
    </source>
</evidence>
<reference evidence="1" key="2">
    <citation type="journal article" date="2015" name="Fish Shellfish Immunol.">
        <title>Early steps in the European eel (Anguilla anguilla)-Vibrio vulnificus interaction in the gills: Role of the RtxA13 toxin.</title>
        <authorList>
            <person name="Callol A."/>
            <person name="Pajuelo D."/>
            <person name="Ebbesson L."/>
            <person name="Teles M."/>
            <person name="MacKenzie S."/>
            <person name="Amaro C."/>
        </authorList>
    </citation>
    <scope>NUCLEOTIDE SEQUENCE</scope>
</reference>
<accession>A0A0E9QS91</accession>
<dbReference type="AlphaFoldDB" id="A0A0E9QS91"/>
<dbReference type="EMBL" id="GBXM01089295">
    <property type="protein sequence ID" value="JAH19282.1"/>
    <property type="molecule type" value="Transcribed_RNA"/>
</dbReference>
<organism evidence="1">
    <name type="scientific">Anguilla anguilla</name>
    <name type="common">European freshwater eel</name>
    <name type="synonym">Muraena anguilla</name>
    <dbReference type="NCBI Taxonomy" id="7936"/>
    <lineage>
        <taxon>Eukaryota</taxon>
        <taxon>Metazoa</taxon>
        <taxon>Chordata</taxon>
        <taxon>Craniata</taxon>
        <taxon>Vertebrata</taxon>
        <taxon>Euteleostomi</taxon>
        <taxon>Actinopterygii</taxon>
        <taxon>Neopterygii</taxon>
        <taxon>Teleostei</taxon>
        <taxon>Anguilliformes</taxon>
        <taxon>Anguillidae</taxon>
        <taxon>Anguilla</taxon>
    </lineage>
</organism>
<proteinExistence type="predicted"/>
<name>A0A0E9QS91_ANGAN</name>
<sequence>MLSAPRCFRLLRHMHKKHILLCFRFLEFVQIKTRFIAYSIIV</sequence>
<protein>
    <submittedName>
        <fullName evidence="1">Uncharacterized protein</fullName>
    </submittedName>
</protein>